<evidence type="ECO:0000256" key="1">
    <source>
        <dbReference type="SAM" id="MobiDB-lite"/>
    </source>
</evidence>
<feature type="region of interest" description="Disordered" evidence="1">
    <location>
        <begin position="67"/>
        <end position="104"/>
    </location>
</feature>
<name>A0A4Z2H931_9TELE</name>
<evidence type="ECO:0000313" key="3">
    <source>
        <dbReference type="Proteomes" id="UP000314294"/>
    </source>
</evidence>
<reference evidence="2 3" key="1">
    <citation type="submission" date="2019-03" db="EMBL/GenBank/DDBJ databases">
        <title>First draft genome of Liparis tanakae, snailfish: a comprehensive survey of snailfish specific genes.</title>
        <authorList>
            <person name="Kim W."/>
            <person name="Song I."/>
            <person name="Jeong J.-H."/>
            <person name="Kim D."/>
            <person name="Kim S."/>
            <person name="Ryu S."/>
            <person name="Song J.Y."/>
            <person name="Lee S.K."/>
        </authorList>
    </citation>
    <scope>NUCLEOTIDE SEQUENCE [LARGE SCALE GENOMIC DNA]</scope>
    <source>
        <tissue evidence="2">Muscle</tissue>
    </source>
</reference>
<evidence type="ECO:0000313" key="2">
    <source>
        <dbReference type="EMBL" id="TNN61553.1"/>
    </source>
</evidence>
<gene>
    <name evidence="2" type="ORF">EYF80_028298</name>
</gene>
<dbReference type="AlphaFoldDB" id="A0A4Z2H931"/>
<protein>
    <submittedName>
        <fullName evidence="2">Uncharacterized protein</fullName>
    </submittedName>
</protein>
<proteinExistence type="predicted"/>
<feature type="compositionally biased region" description="Polar residues" evidence="1">
    <location>
        <begin position="71"/>
        <end position="86"/>
    </location>
</feature>
<comment type="caution">
    <text evidence="2">The sequence shown here is derived from an EMBL/GenBank/DDBJ whole genome shotgun (WGS) entry which is preliminary data.</text>
</comment>
<sequence length="121" mass="13842">MPTTAKMKTMMASTRVKFPRAPTELPMILISMFKLVKYWNVQSQCEKLTDFDPKNNSNSHRNVIREPLWPDQSSAGAGHVTTSLTSLKERSTDRPSTLARPSSIRLRLTMMPSKMFQPSWK</sequence>
<keyword evidence="3" id="KW-1185">Reference proteome</keyword>
<dbReference type="Proteomes" id="UP000314294">
    <property type="component" value="Unassembled WGS sequence"/>
</dbReference>
<organism evidence="2 3">
    <name type="scientific">Liparis tanakae</name>
    <name type="common">Tanaka's snailfish</name>
    <dbReference type="NCBI Taxonomy" id="230148"/>
    <lineage>
        <taxon>Eukaryota</taxon>
        <taxon>Metazoa</taxon>
        <taxon>Chordata</taxon>
        <taxon>Craniata</taxon>
        <taxon>Vertebrata</taxon>
        <taxon>Euteleostomi</taxon>
        <taxon>Actinopterygii</taxon>
        <taxon>Neopterygii</taxon>
        <taxon>Teleostei</taxon>
        <taxon>Neoteleostei</taxon>
        <taxon>Acanthomorphata</taxon>
        <taxon>Eupercaria</taxon>
        <taxon>Perciformes</taxon>
        <taxon>Cottioidei</taxon>
        <taxon>Cottales</taxon>
        <taxon>Liparidae</taxon>
        <taxon>Liparis</taxon>
    </lineage>
</organism>
<dbReference type="EMBL" id="SRLO01000314">
    <property type="protein sequence ID" value="TNN61553.1"/>
    <property type="molecule type" value="Genomic_DNA"/>
</dbReference>
<accession>A0A4Z2H931</accession>